<accession>A0AA49JVW8</accession>
<sequence>MDERIRVATLQYHIRQVETFDQFAAQVRGLVETAADYKCRLVLFPEYFTLQLLTLGDVRADIRQQVRRLAGFVDRYVELFRELSAKHRLYICAGTIPVADGAEIYNESFFFGPDGSHQVQPKLHMTRFEAEEWIVKPRNRLKLFDTQLGKIAIAICYDVQFPEIARAAARRGAKILLVPSCTDDRQGMLRVRYCAQARAIENQMYVLTSHTVGSLPMVPAVSLNYGQAAILTPSDFPFARDGILAEGIPNQETMVIAELEMGAIQRARSSGTVLPLLDSERTASVVAEVDEVSL</sequence>
<name>A0AA49JVW8_9BACT</name>
<feature type="domain" description="CN hydrolase" evidence="2">
    <location>
        <begin position="5"/>
        <end position="261"/>
    </location>
</feature>
<dbReference type="SUPFAM" id="SSF56317">
    <property type="entry name" value="Carbon-nitrogen hydrolase"/>
    <property type="match status" value="1"/>
</dbReference>
<dbReference type="Proteomes" id="UP001229955">
    <property type="component" value="Chromosome"/>
</dbReference>
<dbReference type="CDD" id="cd07574">
    <property type="entry name" value="nitrilase_Rim1_like"/>
    <property type="match status" value="1"/>
</dbReference>
<dbReference type="InterPro" id="IPR036526">
    <property type="entry name" value="C-N_Hydrolase_sf"/>
</dbReference>
<dbReference type="AlphaFoldDB" id="A0AA49JVW8"/>
<dbReference type="Pfam" id="PF00795">
    <property type="entry name" value="CN_hydrolase"/>
    <property type="match status" value="1"/>
</dbReference>
<keyword evidence="3" id="KW-0378">Hydrolase</keyword>
<accession>A0AA49K285</accession>
<dbReference type="EMBL" id="CP130613">
    <property type="protein sequence ID" value="WKW15858.1"/>
    <property type="molecule type" value="Genomic_DNA"/>
</dbReference>
<dbReference type="PANTHER" id="PTHR23088">
    <property type="entry name" value="NITRILASE-RELATED"/>
    <property type="match status" value="1"/>
</dbReference>
<keyword evidence="5" id="KW-1185">Reference proteome</keyword>
<comment type="similarity">
    <text evidence="1">Belongs to the carbon-nitrogen hydrolase superfamily. NIT1/NIT2 family.</text>
</comment>
<dbReference type="PANTHER" id="PTHR23088:SF50">
    <property type="entry name" value="HYDROLASE YHCX"/>
    <property type="match status" value="1"/>
</dbReference>
<dbReference type="InterPro" id="IPR001110">
    <property type="entry name" value="UPF0012_CS"/>
</dbReference>
<dbReference type="Gene3D" id="3.60.110.10">
    <property type="entry name" value="Carbon-nitrogen hydrolase"/>
    <property type="match status" value="1"/>
</dbReference>
<evidence type="ECO:0000313" key="3">
    <source>
        <dbReference type="EMBL" id="WKW12951.1"/>
    </source>
</evidence>
<proteinExistence type="inferred from homology"/>
<protein>
    <submittedName>
        <fullName evidence="3">Carbon-nitrogen hydrolase family protein</fullName>
    </submittedName>
</protein>
<dbReference type="EMBL" id="CP130612">
    <property type="protein sequence ID" value="WKW12951.1"/>
    <property type="molecule type" value="Genomic_DNA"/>
</dbReference>
<dbReference type="InterPro" id="IPR003010">
    <property type="entry name" value="C-N_Hydrolase"/>
</dbReference>
<dbReference type="PROSITE" id="PS01227">
    <property type="entry name" value="UPF0012"/>
    <property type="match status" value="1"/>
</dbReference>
<organism evidence="3">
    <name type="scientific">Pseudogemmatithrix spongiicola</name>
    <dbReference type="NCBI Taxonomy" id="3062599"/>
    <lineage>
        <taxon>Bacteria</taxon>
        <taxon>Pseudomonadati</taxon>
        <taxon>Gemmatimonadota</taxon>
        <taxon>Gemmatimonadia</taxon>
        <taxon>Gemmatimonadales</taxon>
        <taxon>Gemmatimonadaceae</taxon>
        <taxon>Pseudogemmatithrix</taxon>
    </lineage>
</organism>
<reference evidence="3" key="1">
    <citation type="submission" date="2023-07" db="EMBL/GenBank/DDBJ databases">
        <authorList>
            <person name="Haufschild T."/>
            <person name="Kallscheuer N."/>
            <person name="Hammer J."/>
            <person name="Kohn T."/>
            <person name="Kabuu M."/>
            <person name="Jogler M."/>
            <person name="Wohfarth N."/>
            <person name="Heuer A."/>
            <person name="Rohde M."/>
            <person name="van Teeseling M.C.F."/>
            <person name="Jogler C."/>
        </authorList>
    </citation>
    <scope>NUCLEOTIDE SEQUENCE</scope>
    <source>
        <strain evidence="3">Strain 138</strain>
        <strain evidence="4">Strain 318</strain>
    </source>
</reference>
<dbReference type="RefSeq" id="WP_367885818.1">
    <property type="nucleotide sequence ID" value="NZ_CP130612.1"/>
</dbReference>
<evidence type="ECO:0000313" key="5">
    <source>
        <dbReference type="Proteomes" id="UP001229955"/>
    </source>
</evidence>
<evidence type="ECO:0000256" key="1">
    <source>
        <dbReference type="ARBA" id="ARBA00010613"/>
    </source>
</evidence>
<gene>
    <name evidence="3" type="ORF">Strain138_002262</name>
    <name evidence="4" type="ORF">Strain318_002261</name>
</gene>
<evidence type="ECO:0000313" key="4">
    <source>
        <dbReference type="EMBL" id="WKW15858.1"/>
    </source>
</evidence>
<dbReference type="KEGG" id="pspc:Strain318_002261"/>
<dbReference type="GO" id="GO:0016787">
    <property type="term" value="F:hydrolase activity"/>
    <property type="evidence" value="ECO:0007669"/>
    <property type="project" value="UniProtKB-KW"/>
</dbReference>
<evidence type="ECO:0000259" key="2">
    <source>
        <dbReference type="PROSITE" id="PS50263"/>
    </source>
</evidence>
<dbReference type="PROSITE" id="PS50263">
    <property type="entry name" value="CN_HYDROLASE"/>
    <property type="match status" value="1"/>
</dbReference>